<dbReference type="EMBL" id="LWBP01000203">
    <property type="protein sequence ID" value="OQP56178.1"/>
    <property type="molecule type" value="Genomic_DNA"/>
</dbReference>
<organism evidence="1 2">
    <name type="scientific">Niastella populi</name>
    <dbReference type="NCBI Taxonomy" id="550983"/>
    <lineage>
        <taxon>Bacteria</taxon>
        <taxon>Pseudomonadati</taxon>
        <taxon>Bacteroidota</taxon>
        <taxon>Chitinophagia</taxon>
        <taxon>Chitinophagales</taxon>
        <taxon>Chitinophagaceae</taxon>
        <taxon>Niastella</taxon>
    </lineage>
</organism>
<evidence type="ECO:0000313" key="1">
    <source>
        <dbReference type="EMBL" id="OQP56178.1"/>
    </source>
</evidence>
<gene>
    <name evidence="1" type="ORF">A4R26_26430</name>
</gene>
<proteinExistence type="predicted"/>
<evidence type="ECO:0000313" key="2">
    <source>
        <dbReference type="Proteomes" id="UP000192276"/>
    </source>
</evidence>
<name>A0A1V9FCT3_9BACT</name>
<keyword evidence="2" id="KW-1185">Reference proteome</keyword>
<dbReference type="AlphaFoldDB" id="A0A1V9FCT3"/>
<protein>
    <submittedName>
        <fullName evidence="1">Uncharacterized protein</fullName>
    </submittedName>
</protein>
<sequence length="105" mass="11892">MLISDETTSDEDSIAFTKFTSKTHVVVSIYYKQNRPHVTVKYPTTEISDACLGFVNAIDPRTFWQGFSDKLQGIGQEFYVTLYDGLDFLAKGIGKAKIPSWVWNC</sequence>
<reference evidence="2" key="1">
    <citation type="submission" date="2016-04" db="EMBL/GenBank/DDBJ databases">
        <authorList>
            <person name="Chen L."/>
            <person name="Zhuang W."/>
            <person name="Wang G."/>
        </authorList>
    </citation>
    <scope>NUCLEOTIDE SEQUENCE [LARGE SCALE GENOMIC DNA]</scope>
    <source>
        <strain evidence="2">208</strain>
    </source>
</reference>
<comment type="caution">
    <text evidence="1">The sequence shown here is derived from an EMBL/GenBank/DDBJ whole genome shotgun (WGS) entry which is preliminary data.</text>
</comment>
<accession>A0A1V9FCT3</accession>
<dbReference type="Proteomes" id="UP000192276">
    <property type="component" value="Unassembled WGS sequence"/>
</dbReference>
<dbReference type="STRING" id="550983.A4R26_26430"/>